<dbReference type="Pfam" id="PF13241">
    <property type="entry name" value="NAD_binding_7"/>
    <property type="match status" value="1"/>
</dbReference>
<dbReference type="InterPro" id="IPR035996">
    <property type="entry name" value="4pyrrol_Methylase_sf"/>
</dbReference>
<dbReference type="InterPro" id="IPR000878">
    <property type="entry name" value="4pyrrol_Mease"/>
</dbReference>
<dbReference type="PANTHER" id="PTHR35330:SF1">
    <property type="entry name" value="SIROHEME BIOSYNTHESIS PROTEIN MET8"/>
    <property type="match status" value="1"/>
</dbReference>
<comment type="catalytic activity">
    <reaction evidence="6">
        <text>precorrin-2 + NAD(+) = sirohydrochlorin + NADH + 2 H(+)</text>
        <dbReference type="Rhea" id="RHEA:15613"/>
        <dbReference type="ChEBI" id="CHEBI:15378"/>
        <dbReference type="ChEBI" id="CHEBI:57540"/>
        <dbReference type="ChEBI" id="CHEBI:57945"/>
        <dbReference type="ChEBI" id="CHEBI:58351"/>
        <dbReference type="ChEBI" id="CHEBI:58827"/>
        <dbReference type="EC" id="1.3.1.76"/>
    </reaction>
</comment>
<dbReference type="EC" id="1.3.1.76" evidence="2"/>
<evidence type="ECO:0000256" key="3">
    <source>
        <dbReference type="ARBA" id="ARBA00023002"/>
    </source>
</evidence>
<feature type="domain" description="Siroheme synthase central" evidence="9">
    <location>
        <begin position="121"/>
        <end position="145"/>
    </location>
</feature>
<evidence type="ECO:0000256" key="1">
    <source>
        <dbReference type="ARBA" id="ARBA00005010"/>
    </source>
</evidence>
<protein>
    <recommendedName>
        <fullName evidence="2">precorrin-2 dehydrogenase</fullName>
        <ecNumber evidence="2">1.3.1.76</ecNumber>
    </recommendedName>
</protein>
<gene>
    <name evidence="10" type="ORF">FKV23_03265</name>
</gene>
<dbReference type="InterPro" id="IPR028281">
    <property type="entry name" value="Sirohaem_synthase_central"/>
</dbReference>
<dbReference type="Proteomes" id="UP000317199">
    <property type="component" value="Chromosome"/>
</dbReference>
<dbReference type="SUPFAM" id="SSF75615">
    <property type="entry name" value="Siroheme synthase middle domains-like"/>
    <property type="match status" value="1"/>
</dbReference>
<comment type="pathway">
    <text evidence="1">Porphyrin-containing compound metabolism; siroheme biosynthesis; sirohydrochlorin from precorrin-2: step 1/1.</text>
</comment>
<reference evidence="10 11" key="1">
    <citation type="submission" date="2019-06" db="EMBL/GenBank/DDBJ databases">
        <title>Lysobacter alkalisoli sp. nov. isolated from saline-alkali soil.</title>
        <authorList>
            <person name="Sun J.-Q."/>
            <person name="Xu L."/>
        </authorList>
    </citation>
    <scope>NUCLEOTIDE SEQUENCE [LARGE SCALE GENOMIC DNA]</scope>
    <source>
        <strain evidence="10 11">SJ-36</strain>
    </source>
</reference>
<dbReference type="Gene3D" id="1.10.8.210">
    <property type="entry name" value="Sirohaem synthase, dimerisation domain"/>
    <property type="match status" value="1"/>
</dbReference>
<dbReference type="GO" id="GO:0043115">
    <property type="term" value="F:precorrin-2 dehydrogenase activity"/>
    <property type="evidence" value="ECO:0007669"/>
    <property type="project" value="UniProtKB-EC"/>
</dbReference>
<name>A0A514BPG5_9GAMM</name>
<dbReference type="Gene3D" id="3.40.1010.10">
    <property type="entry name" value="Cobalt-precorrin-4 Transmethylase, Domain 1"/>
    <property type="match status" value="1"/>
</dbReference>
<dbReference type="GO" id="GO:0019354">
    <property type="term" value="P:siroheme biosynthetic process"/>
    <property type="evidence" value="ECO:0007669"/>
    <property type="project" value="UniProtKB-UniPathway"/>
</dbReference>
<evidence type="ECO:0000259" key="9">
    <source>
        <dbReference type="Pfam" id="PF14824"/>
    </source>
</evidence>
<dbReference type="EMBL" id="CP041242">
    <property type="protein sequence ID" value="QDH69225.1"/>
    <property type="molecule type" value="Genomic_DNA"/>
</dbReference>
<dbReference type="AlphaFoldDB" id="A0A514BPG5"/>
<dbReference type="Pfam" id="PF14824">
    <property type="entry name" value="Sirohm_synth_M"/>
    <property type="match status" value="1"/>
</dbReference>
<evidence type="ECO:0000256" key="5">
    <source>
        <dbReference type="ARBA" id="ARBA00023244"/>
    </source>
</evidence>
<dbReference type="InterPro" id="IPR006367">
    <property type="entry name" value="Sirohaem_synthase_N"/>
</dbReference>
<dbReference type="Pfam" id="PF00590">
    <property type="entry name" value="TP_methylase"/>
    <property type="match status" value="1"/>
</dbReference>
<dbReference type="InterPro" id="IPR028161">
    <property type="entry name" value="Met8-like"/>
</dbReference>
<sequence length="329" mass="35419">MPLYPLFADLRGREVLVVGAGEVATRKVEALLHAGARVCVCAPELGATLARWHAAARLEHRPQAFDPDWLDAFWLVVAATDDGVFNARLAAEAGQRKRLANIVDDAALSTFQVPAIVDRAPLLVAISSSGAAPMLARRLRAQLETQLDASWGRLANLFARHRDAIRQRFPELAQRRRWYDAIIDGPVPALLRADQDDAAERALLAALDAPVTGAGGVALIVADGDPEQLTLRALRVMNQADVLFHHDGIDPGLLALARRDAPREPFVKPFLKPDGFLVERVVTMAGQGKRVVVLDTADTDASSRALSAGLEKHGGALELITCAGAARFL</sequence>
<dbReference type="InterPro" id="IPR019478">
    <property type="entry name" value="Sirohaem_synthase_dimer_dom"/>
</dbReference>
<feature type="domain" description="Tetrapyrrole methylase" evidence="7">
    <location>
        <begin position="224"/>
        <end position="296"/>
    </location>
</feature>
<dbReference type="PANTHER" id="PTHR35330">
    <property type="entry name" value="SIROHEME BIOSYNTHESIS PROTEIN MET8"/>
    <property type="match status" value="1"/>
</dbReference>
<evidence type="ECO:0000259" key="8">
    <source>
        <dbReference type="Pfam" id="PF10414"/>
    </source>
</evidence>
<evidence type="ECO:0000313" key="11">
    <source>
        <dbReference type="Proteomes" id="UP000317199"/>
    </source>
</evidence>
<keyword evidence="5" id="KW-0627">Porphyrin biosynthesis</keyword>
<evidence type="ECO:0000256" key="2">
    <source>
        <dbReference type="ARBA" id="ARBA00012400"/>
    </source>
</evidence>
<dbReference type="RefSeq" id="WP_141622567.1">
    <property type="nucleotide sequence ID" value="NZ_CP041242.1"/>
</dbReference>
<evidence type="ECO:0000313" key="10">
    <source>
        <dbReference type="EMBL" id="QDH69225.1"/>
    </source>
</evidence>
<feature type="domain" description="Sirohaem synthase dimerisation" evidence="8">
    <location>
        <begin position="150"/>
        <end position="207"/>
    </location>
</feature>
<organism evidence="10 11">
    <name type="scientific">Marilutibacter alkalisoli</name>
    <dbReference type="NCBI Taxonomy" id="2591633"/>
    <lineage>
        <taxon>Bacteria</taxon>
        <taxon>Pseudomonadati</taxon>
        <taxon>Pseudomonadota</taxon>
        <taxon>Gammaproteobacteria</taxon>
        <taxon>Lysobacterales</taxon>
        <taxon>Lysobacteraceae</taxon>
        <taxon>Marilutibacter</taxon>
    </lineage>
</organism>
<accession>A0A514BPG5</accession>
<dbReference type="GO" id="GO:0008168">
    <property type="term" value="F:methyltransferase activity"/>
    <property type="evidence" value="ECO:0007669"/>
    <property type="project" value="InterPro"/>
</dbReference>
<evidence type="ECO:0000256" key="6">
    <source>
        <dbReference type="ARBA" id="ARBA00047561"/>
    </source>
</evidence>
<dbReference type="NCBIfam" id="TIGR01470">
    <property type="entry name" value="cysG_Nterm"/>
    <property type="match status" value="1"/>
</dbReference>
<dbReference type="OrthoDB" id="9815856at2"/>
<dbReference type="InterPro" id="IPR037115">
    <property type="entry name" value="Sirohaem_synt_dimer_dom_sf"/>
</dbReference>
<dbReference type="SUPFAM" id="SSF53790">
    <property type="entry name" value="Tetrapyrrole methylase"/>
    <property type="match status" value="1"/>
</dbReference>
<evidence type="ECO:0000259" key="7">
    <source>
        <dbReference type="Pfam" id="PF00590"/>
    </source>
</evidence>
<dbReference type="UniPathway" id="UPA00262">
    <property type="reaction ID" value="UER00222"/>
</dbReference>
<dbReference type="Gene3D" id="3.40.50.720">
    <property type="entry name" value="NAD(P)-binding Rossmann-like Domain"/>
    <property type="match status" value="1"/>
</dbReference>
<dbReference type="Pfam" id="PF10414">
    <property type="entry name" value="CysG_dimeriser"/>
    <property type="match status" value="1"/>
</dbReference>
<dbReference type="KEGG" id="lyj:FKV23_03265"/>
<evidence type="ECO:0000256" key="4">
    <source>
        <dbReference type="ARBA" id="ARBA00023027"/>
    </source>
</evidence>
<dbReference type="InterPro" id="IPR036291">
    <property type="entry name" value="NAD(P)-bd_dom_sf"/>
</dbReference>
<dbReference type="GO" id="GO:0004325">
    <property type="term" value="F:ferrochelatase activity"/>
    <property type="evidence" value="ECO:0007669"/>
    <property type="project" value="InterPro"/>
</dbReference>
<proteinExistence type="predicted"/>
<dbReference type="SUPFAM" id="SSF51735">
    <property type="entry name" value="NAD(P)-binding Rossmann-fold domains"/>
    <property type="match status" value="1"/>
</dbReference>
<dbReference type="InterPro" id="IPR014777">
    <property type="entry name" value="4pyrrole_Mease_sub1"/>
</dbReference>
<keyword evidence="4" id="KW-0520">NAD</keyword>
<keyword evidence="11" id="KW-1185">Reference proteome</keyword>
<dbReference type="Gene3D" id="3.30.160.110">
    <property type="entry name" value="Siroheme synthase, domain 2"/>
    <property type="match status" value="1"/>
</dbReference>
<keyword evidence="3" id="KW-0560">Oxidoreductase</keyword>